<keyword evidence="3" id="KW-0677">Repeat</keyword>
<keyword evidence="7" id="KW-1185">Reference proteome</keyword>
<evidence type="ECO:0000256" key="4">
    <source>
        <dbReference type="ARBA" id="ARBA00023242"/>
    </source>
</evidence>
<dbReference type="SUPFAM" id="SSF50978">
    <property type="entry name" value="WD40 repeat-like"/>
    <property type="match status" value="1"/>
</dbReference>
<evidence type="ECO:0000313" key="6">
    <source>
        <dbReference type="EMBL" id="KAG9460029.1"/>
    </source>
</evidence>
<gene>
    <name evidence="6" type="ORF">H6P81_004537</name>
</gene>
<dbReference type="GO" id="GO:0000027">
    <property type="term" value="P:ribosomal large subunit assembly"/>
    <property type="evidence" value="ECO:0007669"/>
    <property type="project" value="TreeGrafter"/>
</dbReference>
<comment type="caution">
    <text evidence="6">The sequence shown here is derived from an EMBL/GenBank/DDBJ whole genome shotgun (WGS) entry which is preliminary data.</text>
</comment>
<proteinExistence type="predicted"/>
<dbReference type="PANTHER" id="PTHR19848:SF0">
    <property type="entry name" value="NOTCHLESS PROTEIN HOMOLOG 1"/>
    <property type="match status" value="1"/>
</dbReference>
<evidence type="ECO:0000256" key="5">
    <source>
        <dbReference type="SAM" id="Phobius"/>
    </source>
</evidence>
<protein>
    <submittedName>
        <fullName evidence="6">Uncharacterized protein</fullName>
    </submittedName>
</protein>
<keyword evidence="5" id="KW-1133">Transmembrane helix</keyword>
<dbReference type="PANTHER" id="PTHR19848">
    <property type="entry name" value="WD40 REPEAT PROTEIN"/>
    <property type="match status" value="1"/>
</dbReference>
<comment type="subcellular location">
    <subcellularLocation>
        <location evidence="1">Nucleus</location>
    </subcellularLocation>
</comment>
<evidence type="ECO:0000256" key="3">
    <source>
        <dbReference type="ARBA" id="ARBA00022737"/>
    </source>
</evidence>
<dbReference type="EMBL" id="JAINDJ010000002">
    <property type="protein sequence ID" value="KAG9460029.1"/>
    <property type="molecule type" value="Genomic_DNA"/>
</dbReference>
<reference evidence="6 7" key="1">
    <citation type="submission" date="2021-07" db="EMBL/GenBank/DDBJ databases">
        <title>The Aristolochia fimbriata genome: insights into angiosperm evolution, floral development and chemical biosynthesis.</title>
        <authorList>
            <person name="Jiao Y."/>
        </authorList>
    </citation>
    <scope>NUCLEOTIDE SEQUENCE [LARGE SCALE GENOMIC DNA]</scope>
    <source>
        <strain evidence="6">IBCAS-2021</strain>
        <tissue evidence="6">Leaf</tissue>
    </source>
</reference>
<evidence type="ECO:0000313" key="7">
    <source>
        <dbReference type="Proteomes" id="UP000825729"/>
    </source>
</evidence>
<dbReference type="InterPro" id="IPR036322">
    <property type="entry name" value="WD40_repeat_dom_sf"/>
</dbReference>
<dbReference type="Proteomes" id="UP000825729">
    <property type="component" value="Unassembled WGS sequence"/>
</dbReference>
<dbReference type="GO" id="GO:0005730">
    <property type="term" value="C:nucleolus"/>
    <property type="evidence" value="ECO:0007669"/>
    <property type="project" value="TreeGrafter"/>
</dbReference>
<keyword evidence="5" id="KW-0812">Transmembrane</keyword>
<feature type="transmembrane region" description="Helical" evidence="5">
    <location>
        <begin position="85"/>
        <end position="106"/>
    </location>
</feature>
<keyword evidence="5" id="KW-0472">Membrane</keyword>
<dbReference type="AlphaFoldDB" id="A0AAV7FH64"/>
<sequence>MEVEDQKATGNVPCLLTDPEENPLGSALYLRQNSGPVQLLEVVNKLLHNLGTFLEKNKVSVEKVLQIIYQPQAIFRIRPVNRCSATIAVLMVSSQLVVLVILWFPYGTLYPNPIVHMYSGGGDGTIFIGSQNCTIKVWETRQGKLVPELKAALERYNQMEQNAPERLESGSDGFTMFLWEPAIN</sequence>
<name>A0AAV7FH64_ARIFI</name>
<keyword evidence="2" id="KW-0853">WD repeat</keyword>
<evidence type="ECO:0000256" key="2">
    <source>
        <dbReference type="ARBA" id="ARBA00022574"/>
    </source>
</evidence>
<evidence type="ECO:0000256" key="1">
    <source>
        <dbReference type="ARBA" id="ARBA00004123"/>
    </source>
</evidence>
<accession>A0AAV7FH64</accession>
<organism evidence="6 7">
    <name type="scientific">Aristolochia fimbriata</name>
    <name type="common">White veined hardy Dutchman's pipe vine</name>
    <dbReference type="NCBI Taxonomy" id="158543"/>
    <lineage>
        <taxon>Eukaryota</taxon>
        <taxon>Viridiplantae</taxon>
        <taxon>Streptophyta</taxon>
        <taxon>Embryophyta</taxon>
        <taxon>Tracheophyta</taxon>
        <taxon>Spermatophyta</taxon>
        <taxon>Magnoliopsida</taxon>
        <taxon>Magnoliidae</taxon>
        <taxon>Piperales</taxon>
        <taxon>Aristolochiaceae</taxon>
        <taxon>Aristolochia</taxon>
    </lineage>
</organism>
<keyword evidence="4" id="KW-0539">Nucleus</keyword>